<dbReference type="EMBL" id="CADEPI010000007">
    <property type="protein sequence ID" value="CAB3361937.1"/>
    <property type="molecule type" value="Genomic_DNA"/>
</dbReference>
<gene>
    <name evidence="4" type="ORF">CLODIP_2_CD01788</name>
</gene>
<comment type="caution">
    <text evidence="4">The sequence shown here is derived from an EMBL/GenBank/DDBJ whole genome shotgun (WGS) entry which is preliminary data.</text>
</comment>
<sequence>MGLLDRRLLFSCLVGIFAITVLQGIEAKGGRGGGRSSSSGRKSWSSSKTTYRYNTYYHTSGYHGGYHNRGLVSEDMPWWKLLLIILSIFGIGFGILLLYYCFKASHMHLEDERAAQVADYLKHQEEQRNSGLPTIVHPPIIYSGQDDGLLRAPAVAPPQYPAGWATSDIPSYPPPDFQSATAPLLPPDFESPEDQPADSSTKPTSSTAHTTPPQIGFIIPPRDPANVSVHFGGRAGAE</sequence>
<keyword evidence="3" id="KW-0732">Signal</keyword>
<evidence type="ECO:0000256" key="1">
    <source>
        <dbReference type="SAM" id="MobiDB-lite"/>
    </source>
</evidence>
<keyword evidence="2" id="KW-0812">Transmembrane</keyword>
<protein>
    <submittedName>
        <fullName evidence="4">Uncharacterized protein</fullName>
    </submittedName>
</protein>
<dbReference type="Proteomes" id="UP000494165">
    <property type="component" value="Unassembled WGS sequence"/>
</dbReference>
<keyword evidence="2" id="KW-1133">Transmembrane helix</keyword>
<keyword evidence="5" id="KW-1185">Reference proteome</keyword>
<reference evidence="4 5" key="1">
    <citation type="submission" date="2020-04" db="EMBL/GenBank/DDBJ databases">
        <authorList>
            <person name="Alioto T."/>
            <person name="Alioto T."/>
            <person name="Gomez Garrido J."/>
        </authorList>
    </citation>
    <scope>NUCLEOTIDE SEQUENCE [LARGE SCALE GENOMIC DNA]</scope>
</reference>
<feature type="signal peptide" evidence="3">
    <location>
        <begin position="1"/>
        <end position="27"/>
    </location>
</feature>
<evidence type="ECO:0000313" key="5">
    <source>
        <dbReference type="Proteomes" id="UP000494165"/>
    </source>
</evidence>
<organism evidence="4 5">
    <name type="scientific">Cloeon dipterum</name>
    <dbReference type="NCBI Taxonomy" id="197152"/>
    <lineage>
        <taxon>Eukaryota</taxon>
        <taxon>Metazoa</taxon>
        <taxon>Ecdysozoa</taxon>
        <taxon>Arthropoda</taxon>
        <taxon>Hexapoda</taxon>
        <taxon>Insecta</taxon>
        <taxon>Pterygota</taxon>
        <taxon>Palaeoptera</taxon>
        <taxon>Ephemeroptera</taxon>
        <taxon>Pisciforma</taxon>
        <taxon>Baetidae</taxon>
        <taxon>Cloeon</taxon>
    </lineage>
</organism>
<feature type="region of interest" description="Disordered" evidence="1">
    <location>
        <begin position="167"/>
        <end position="238"/>
    </location>
</feature>
<proteinExistence type="predicted"/>
<evidence type="ECO:0000256" key="3">
    <source>
        <dbReference type="SAM" id="SignalP"/>
    </source>
</evidence>
<feature type="compositionally biased region" description="Polar residues" evidence="1">
    <location>
        <begin position="197"/>
        <end position="213"/>
    </location>
</feature>
<feature type="chain" id="PRO_5035834300" evidence="3">
    <location>
        <begin position="28"/>
        <end position="238"/>
    </location>
</feature>
<dbReference type="AlphaFoldDB" id="A0A8S1C3S5"/>
<feature type="transmembrane region" description="Helical" evidence="2">
    <location>
        <begin position="78"/>
        <end position="102"/>
    </location>
</feature>
<name>A0A8S1C3S5_9INSE</name>
<evidence type="ECO:0000313" key="4">
    <source>
        <dbReference type="EMBL" id="CAB3361937.1"/>
    </source>
</evidence>
<evidence type="ECO:0000256" key="2">
    <source>
        <dbReference type="SAM" id="Phobius"/>
    </source>
</evidence>
<keyword evidence="2" id="KW-0472">Membrane</keyword>
<accession>A0A8S1C3S5</accession>